<protein>
    <submittedName>
        <fullName evidence="1">Uncharacterized protein</fullName>
    </submittedName>
</protein>
<reference evidence="1 2" key="1">
    <citation type="submission" date="2019-09" db="EMBL/GenBank/DDBJ databases">
        <title>A chromosome-level genome assembly of the Chinese tupelo Nyssa sinensis.</title>
        <authorList>
            <person name="Yang X."/>
            <person name="Kang M."/>
            <person name="Yang Y."/>
            <person name="Xiong H."/>
            <person name="Wang M."/>
            <person name="Zhang Z."/>
            <person name="Wang Z."/>
            <person name="Wu H."/>
            <person name="Ma T."/>
            <person name="Liu J."/>
            <person name="Xi Z."/>
        </authorList>
    </citation>
    <scope>NUCLEOTIDE SEQUENCE [LARGE SCALE GENOMIC DNA]</scope>
    <source>
        <strain evidence="1">J267</strain>
        <tissue evidence="1">Leaf</tissue>
    </source>
</reference>
<proteinExistence type="predicted"/>
<evidence type="ECO:0000313" key="2">
    <source>
        <dbReference type="Proteomes" id="UP000325577"/>
    </source>
</evidence>
<sequence>MTSYHIIKYKREGLVSLPFEESKNLLVGGRRRRRVNVLLGFPWIFFFCENRKLEWLGWQIIIYVAMHIVDPGP</sequence>
<dbReference type="AlphaFoldDB" id="A0A5J5A866"/>
<gene>
    <name evidence="1" type="ORF">F0562_008107</name>
</gene>
<name>A0A5J5A866_9ASTE</name>
<accession>A0A5J5A866</accession>
<dbReference type="Proteomes" id="UP000325577">
    <property type="component" value="Linkage Group LG3"/>
</dbReference>
<keyword evidence="2" id="KW-1185">Reference proteome</keyword>
<dbReference type="EMBL" id="CM018046">
    <property type="protein sequence ID" value="KAA8526690.1"/>
    <property type="molecule type" value="Genomic_DNA"/>
</dbReference>
<organism evidence="1 2">
    <name type="scientific">Nyssa sinensis</name>
    <dbReference type="NCBI Taxonomy" id="561372"/>
    <lineage>
        <taxon>Eukaryota</taxon>
        <taxon>Viridiplantae</taxon>
        <taxon>Streptophyta</taxon>
        <taxon>Embryophyta</taxon>
        <taxon>Tracheophyta</taxon>
        <taxon>Spermatophyta</taxon>
        <taxon>Magnoliopsida</taxon>
        <taxon>eudicotyledons</taxon>
        <taxon>Gunneridae</taxon>
        <taxon>Pentapetalae</taxon>
        <taxon>asterids</taxon>
        <taxon>Cornales</taxon>
        <taxon>Nyssaceae</taxon>
        <taxon>Nyssa</taxon>
    </lineage>
</organism>
<evidence type="ECO:0000313" key="1">
    <source>
        <dbReference type="EMBL" id="KAA8526690.1"/>
    </source>
</evidence>